<dbReference type="SUPFAM" id="SSF51445">
    <property type="entry name" value="(Trans)glycosidases"/>
    <property type="match status" value="1"/>
</dbReference>
<dbReference type="Pfam" id="PF03662">
    <property type="entry name" value="Glyco_hydro_79n"/>
    <property type="match status" value="1"/>
</dbReference>
<organism evidence="4 5">
    <name type="scientific">Kingdonia uniflora</name>
    <dbReference type="NCBI Taxonomy" id="39325"/>
    <lineage>
        <taxon>Eukaryota</taxon>
        <taxon>Viridiplantae</taxon>
        <taxon>Streptophyta</taxon>
        <taxon>Embryophyta</taxon>
        <taxon>Tracheophyta</taxon>
        <taxon>Spermatophyta</taxon>
        <taxon>Magnoliopsida</taxon>
        <taxon>Ranunculales</taxon>
        <taxon>Circaeasteraceae</taxon>
        <taxon>Kingdonia</taxon>
    </lineage>
</organism>
<name>A0A7J7P2G4_9MAGN</name>
<dbReference type="PANTHER" id="PTHR14363:SF21">
    <property type="entry name" value="HEPARANASE-LIKE PROTEIN 1"/>
    <property type="match status" value="1"/>
</dbReference>
<feature type="region of interest" description="Disordered" evidence="2">
    <location>
        <begin position="1"/>
        <end position="28"/>
    </location>
</feature>
<dbReference type="AlphaFoldDB" id="A0A7J7P2G4"/>
<dbReference type="Gene3D" id="3.20.20.80">
    <property type="entry name" value="Glycosidases"/>
    <property type="match status" value="1"/>
</dbReference>
<dbReference type="InterPro" id="IPR005162">
    <property type="entry name" value="Retrotrans_gag_dom"/>
</dbReference>
<dbReference type="Pfam" id="PF03732">
    <property type="entry name" value="Retrotrans_gag"/>
    <property type="match status" value="1"/>
</dbReference>
<evidence type="ECO:0000313" key="5">
    <source>
        <dbReference type="Proteomes" id="UP000541444"/>
    </source>
</evidence>
<gene>
    <name evidence="4" type="ORF">GIB67_042650</name>
</gene>
<dbReference type="GO" id="GO:0004566">
    <property type="term" value="F:beta-glucuronidase activity"/>
    <property type="evidence" value="ECO:0007669"/>
    <property type="project" value="TreeGrafter"/>
</dbReference>
<feature type="domain" description="Retrotransposon gag" evidence="3">
    <location>
        <begin position="205"/>
        <end position="292"/>
    </location>
</feature>
<dbReference type="OrthoDB" id="515692at2759"/>
<dbReference type="InterPro" id="IPR005199">
    <property type="entry name" value="Glyco_hydro_79"/>
</dbReference>
<dbReference type="EMBL" id="JACGCM010000338">
    <property type="protein sequence ID" value="KAF6173520.1"/>
    <property type="molecule type" value="Genomic_DNA"/>
</dbReference>
<accession>A0A7J7P2G4</accession>
<dbReference type="InterPro" id="IPR017853">
    <property type="entry name" value="GH"/>
</dbReference>
<reference evidence="4 5" key="1">
    <citation type="journal article" date="2020" name="IScience">
        <title>Genome Sequencing of the Endangered Kingdonia uniflora (Circaeasteraceae, Ranunculales) Reveals Potential Mechanisms of Evolutionary Specialization.</title>
        <authorList>
            <person name="Sun Y."/>
            <person name="Deng T."/>
            <person name="Zhang A."/>
            <person name="Moore M.J."/>
            <person name="Landis J.B."/>
            <person name="Lin N."/>
            <person name="Zhang H."/>
            <person name="Zhang X."/>
            <person name="Huang J."/>
            <person name="Zhang X."/>
            <person name="Sun H."/>
            <person name="Wang H."/>
        </authorList>
    </citation>
    <scope>NUCLEOTIDE SEQUENCE [LARGE SCALE GENOMIC DNA]</scope>
    <source>
        <strain evidence="4">TB1705</strain>
        <tissue evidence="4">Leaf</tissue>
    </source>
</reference>
<evidence type="ECO:0000259" key="3">
    <source>
        <dbReference type="Pfam" id="PF03732"/>
    </source>
</evidence>
<dbReference type="PANTHER" id="PTHR14363">
    <property type="entry name" value="HEPARANASE-RELATED"/>
    <property type="match status" value="1"/>
</dbReference>
<evidence type="ECO:0000313" key="4">
    <source>
        <dbReference type="EMBL" id="KAF6173520.1"/>
    </source>
</evidence>
<comment type="similarity">
    <text evidence="1">Belongs to the glycosyl hydrolase 79 family.</text>
</comment>
<dbReference type="Proteomes" id="UP000541444">
    <property type="component" value="Unassembled WGS sequence"/>
</dbReference>
<dbReference type="GO" id="GO:0016020">
    <property type="term" value="C:membrane"/>
    <property type="evidence" value="ECO:0007669"/>
    <property type="project" value="InterPro"/>
</dbReference>
<proteinExistence type="inferred from homology"/>
<dbReference type="GO" id="GO:0009505">
    <property type="term" value="C:plant-type cell wall"/>
    <property type="evidence" value="ECO:0007669"/>
    <property type="project" value="TreeGrafter"/>
</dbReference>
<evidence type="ECO:0000256" key="2">
    <source>
        <dbReference type="SAM" id="MobiDB-lite"/>
    </source>
</evidence>
<protein>
    <recommendedName>
        <fullName evidence="3">Retrotransposon gag domain-containing protein</fullName>
    </recommendedName>
</protein>
<comment type="caution">
    <text evidence="4">The sequence shown here is derived from an EMBL/GenBank/DDBJ whole genome shotgun (WGS) entry which is preliminary data.</text>
</comment>
<keyword evidence="5" id="KW-1185">Reference proteome</keyword>
<evidence type="ECO:0000256" key="1">
    <source>
        <dbReference type="ARBA" id="ARBA00009800"/>
    </source>
</evidence>
<sequence length="639" mass="71977">MHSLGGQVPTGLHPNRHPPSEKLSQQFGIGSSSGIGVVSLTKGRQVSQTDVSHQFGDLGASSSPPHVVNFTGVSNKTPPQQQQFNNTPLVPPSLTGQQYVAGDGFRRELGDSYPYIDIDDGYHDSIGGLAGRRRQGGSNRGLLAHLYVRPHHPYAIQYQDDDHDFDSGVERRHPSQRQGRSTDIEALARAITEQTHDVHLTVVIVESRLSGYALTWWNSMQQSRLSAGYPYITEWSKIRWEMKEMFIPMNYSEIVFGKLQALKMGLSSIGDYTDSFYLLESRARLHETEQQRVVQLAKQASELHAQSRPQVPAPTTLVPASPIVTVPRTFVFGDDPRLVSRILDPHYLNQISETFIKLQQTLEKHGSWASAWVGESGGAYNSGGRHVSNTFVNSFWYLDQLGMASKHNTKAYCRQTLIGGNYGLLNTTTYVPNPDYYRQDILHYKRNMDFLVHFCGTGLWGKELLELIVMHHHFYVFMPIVQKEDLILIQKILVRSCSSLCLNFNFIIYWQAGITLLLINLSNQTDYKITVHNSINIYLRTGTFREGSSFMNGLKKTVSWVGRKASAERIMREEYHLTPMNGNLRSQTMYLNGNPLKLTKDGQIPTFDPILVEVNSLVFVASLSIAFITFPNFEASACI</sequence>
<feature type="region of interest" description="Disordered" evidence="2">
    <location>
        <begin position="160"/>
        <end position="182"/>
    </location>
</feature>